<evidence type="ECO:0000256" key="7">
    <source>
        <dbReference type="ARBA" id="ARBA00022840"/>
    </source>
</evidence>
<dbReference type="InterPro" id="IPR036393">
    <property type="entry name" value="AceGlu_kinase-like_sf"/>
</dbReference>
<dbReference type="AlphaFoldDB" id="A0A0F8Y8G8"/>
<feature type="domain" description="Aspartate/glutamate/uridylate kinase" evidence="10">
    <location>
        <begin position="15"/>
        <end position="177"/>
    </location>
</feature>
<keyword evidence="6" id="KW-0418">Kinase</keyword>
<reference evidence="11" key="1">
    <citation type="journal article" date="2015" name="Nature">
        <title>Complex archaea that bridge the gap between prokaryotes and eukaryotes.</title>
        <authorList>
            <person name="Spang A."/>
            <person name="Saw J.H."/>
            <person name="Jorgensen S.L."/>
            <person name="Zaremba-Niedzwiedzka K."/>
            <person name="Martijn J."/>
            <person name="Lind A.E."/>
            <person name="van Eijk R."/>
            <person name="Schleper C."/>
            <person name="Guy L."/>
            <person name="Ettema T.J."/>
        </authorList>
    </citation>
    <scope>NUCLEOTIDE SEQUENCE</scope>
</reference>
<dbReference type="InterPro" id="IPR024192">
    <property type="entry name" value="Fosfomycin_R_FomA-type"/>
</dbReference>
<evidence type="ECO:0000259" key="10">
    <source>
        <dbReference type="Pfam" id="PF00696"/>
    </source>
</evidence>
<protein>
    <recommendedName>
        <fullName evidence="3">Isopentenyl phosphate kinase</fullName>
        <ecNumber evidence="2">2.7.4.26</ecNumber>
    </recommendedName>
</protein>
<accession>A0A0F8Y8G8</accession>
<comment type="caution">
    <text evidence="11">The sequence shown here is derived from an EMBL/GenBank/DDBJ whole genome shotgun (WGS) entry which is preliminary data.</text>
</comment>
<evidence type="ECO:0000256" key="5">
    <source>
        <dbReference type="ARBA" id="ARBA00022741"/>
    </source>
</evidence>
<dbReference type="GO" id="GO:0016114">
    <property type="term" value="P:terpenoid biosynthetic process"/>
    <property type="evidence" value="ECO:0007669"/>
    <property type="project" value="TreeGrafter"/>
</dbReference>
<evidence type="ECO:0000256" key="9">
    <source>
        <dbReference type="ARBA" id="ARBA00049063"/>
    </source>
</evidence>
<dbReference type="SUPFAM" id="SSF53633">
    <property type="entry name" value="Carbamate kinase-like"/>
    <property type="match status" value="1"/>
</dbReference>
<name>A0A0F8Y8G8_9ZZZZ</name>
<evidence type="ECO:0000256" key="2">
    <source>
        <dbReference type="ARBA" id="ARBA00012908"/>
    </source>
</evidence>
<evidence type="ECO:0000256" key="3">
    <source>
        <dbReference type="ARBA" id="ARBA00017267"/>
    </source>
</evidence>
<feature type="non-terminal residue" evidence="11">
    <location>
        <position position="1"/>
    </location>
</feature>
<dbReference type="NCBIfam" id="NF040647">
    <property type="entry name" value="IPPK_Arch"/>
    <property type="match status" value="1"/>
</dbReference>
<gene>
    <name evidence="11" type="ORF">LCGC14_3125630</name>
</gene>
<keyword evidence="7" id="KW-0067">ATP-binding</keyword>
<dbReference type="InterPro" id="IPR001048">
    <property type="entry name" value="Asp/Glu/Uridylate_kinase"/>
</dbReference>
<evidence type="ECO:0000256" key="4">
    <source>
        <dbReference type="ARBA" id="ARBA00022679"/>
    </source>
</evidence>
<evidence type="ECO:0000313" key="11">
    <source>
        <dbReference type="EMBL" id="KKK50379.1"/>
    </source>
</evidence>
<dbReference type="EC" id="2.7.4.26" evidence="2"/>
<keyword evidence="4" id="KW-0808">Transferase</keyword>
<proteinExistence type="inferred from homology"/>
<keyword evidence="8" id="KW-0414">Isoprene biosynthesis</keyword>
<dbReference type="Pfam" id="PF00696">
    <property type="entry name" value="AA_kinase"/>
    <property type="match status" value="1"/>
</dbReference>
<sequence length="201" mass="23017">SYGHYWSVKYNMHTKPANYNIHGVSVVKNSMIELNKIILDSFLKNRLNPYCLPPTDFIFRIKTIIKKIKEISKIAKSNLVPVTFGDALWYEKKKSYILSGDQIMSILAKILKPSLCVFVLNVDGLYSDLKTKKLIHELKGEKPLIIKSSKDVTGGMKRKVDEAIKISKNNMNVFFVNGNKPERIVDAVKRKKFHGTLFKGR</sequence>
<keyword evidence="5" id="KW-0547">Nucleotide-binding</keyword>
<dbReference type="Gene3D" id="3.40.1160.10">
    <property type="entry name" value="Acetylglutamate kinase-like"/>
    <property type="match status" value="1"/>
</dbReference>
<dbReference type="GO" id="GO:0005829">
    <property type="term" value="C:cytosol"/>
    <property type="evidence" value="ECO:0007669"/>
    <property type="project" value="TreeGrafter"/>
</dbReference>
<evidence type="ECO:0000256" key="1">
    <source>
        <dbReference type="ARBA" id="ARBA00010540"/>
    </source>
</evidence>
<dbReference type="GO" id="GO:0102043">
    <property type="term" value="F:isopentenyl phosphate kinase activity"/>
    <property type="evidence" value="ECO:0007669"/>
    <property type="project" value="UniProtKB-EC"/>
</dbReference>
<dbReference type="PANTHER" id="PTHR43654">
    <property type="entry name" value="GLUTAMATE 5-KINASE"/>
    <property type="match status" value="1"/>
</dbReference>
<dbReference type="EMBL" id="LAZR01068053">
    <property type="protein sequence ID" value="KKK50379.1"/>
    <property type="molecule type" value="Genomic_DNA"/>
</dbReference>
<evidence type="ECO:0000256" key="8">
    <source>
        <dbReference type="ARBA" id="ARBA00023229"/>
    </source>
</evidence>
<comment type="catalytic activity">
    <reaction evidence="9">
        <text>isopentenyl phosphate + ATP = isopentenyl diphosphate + ADP</text>
        <dbReference type="Rhea" id="RHEA:33963"/>
        <dbReference type="ChEBI" id="CHEBI:30616"/>
        <dbReference type="ChEBI" id="CHEBI:65078"/>
        <dbReference type="ChEBI" id="CHEBI:128769"/>
        <dbReference type="ChEBI" id="CHEBI:456216"/>
        <dbReference type="EC" id="2.7.4.26"/>
    </reaction>
</comment>
<evidence type="ECO:0000256" key="6">
    <source>
        <dbReference type="ARBA" id="ARBA00022777"/>
    </source>
</evidence>
<comment type="similarity">
    <text evidence="1">Belongs to the isopentenyl phosphate kinase family.</text>
</comment>
<organism evidence="11">
    <name type="scientific">marine sediment metagenome</name>
    <dbReference type="NCBI Taxonomy" id="412755"/>
    <lineage>
        <taxon>unclassified sequences</taxon>
        <taxon>metagenomes</taxon>
        <taxon>ecological metagenomes</taxon>
    </lineage>
</organism>
<dbReference type="GO" id="GO:0005524">
    <property type="term" value="F:ATP binding"/>
    <property type="evidence" value="ECO:0007669"/>
    <property type="project" value="UniProtKB-KW"/>
</dbReference>
<dbReference type="PANTHER" id="PTHR43654:SF1">
    <property type="entry name" value="ISOPENTENYL PHOSPHATE KINASE"/>
    <property type="match status" value="1"/>
</dbReference>
<dbReference type="GO" id="GO:0016301">
    <property type="term" value="F:kinase activity"/>
    <property type="evidence" value="ECO:0007669"/>
    <property type="project" value="UniProtKB-KW"/>
</dbReference>